<feature type="transmembrane region" description="Helical" evidence="6">
    <location>
        <begin position="77"/>
        <end position="96"/>
    </location>
</feature>
<evidence type="ECO:0000313" key="9">
    <source>
        <dbReference type="EMBL" id="KAK1290609.1"/>
    </source>
</evidence>
<feature type="transmembrane region" description="Helical" evidence="6">
    <location>
        <begin position="300"/>
        <end position="319"/>
    </location>
</feature>
<evidence type="ECO:0000259" key="8">
    <source>
        <dbReference type="Pfam" id="PF00892"/>
    </source>
</evidence>
<feature type="transmembrane region" description="Helical" evidence="6">
    <location>
        <begin position="102"/>
        <end position="124"/>
    </location>
</feature>
<gene>
    <name evidence="9" type="ORF">QJS10_CPB18g00428</name>
</gene>
<feature type="domain" description="EamA" evidence="8">
    <location>
        <begin position="16"/>
        <end position="145"/>
    </location>
</feature>
<reference evidence="9" key="1">
    <citation type="journal article" date="2023" name="Nat. Commun.">
        <title>Diploid and tetraploid genomes of Acorus and the evolution of monocots.</title>
        <authorList>
            <person name="Ma L."/>
            <person name="Liu K.W."/>
            <person name="Li Z."/>
            <person name="Hsiao Y.Y."/>
            <person name="Qi Y."/>
            <person name="Fu T."/>
            <person name="Tang G.D."/>
            <person name="Zhang D."/>
            <person name="Sun W.H."/>
            <person name="Liu D.K."/>
            <person name="Li Y."/>
            <person name="Chen G.Z."/>
            <person name="Liu X.D."/>
            <person name="Liao X.Y."/>
            <person name="Jiang Y.T."/>
            <person name="Yu X."/>
            <person name="Hao Y."/>
            <person name="Huang J."/>
            <person name="Zhao X.W."/>
            <person name="Ke S."/>
            <person name="Chen Y.Y."/>
            <person name="Wu W.L."/>
            <person name="Hsu J.L."/>
            <person name="Lin Y.F."/>
            <person name="Huang M.D."/>
            <person name="Li C.Y."/>
            <person name="Huang L."/>
            <person name="Wang Z.W."/>
            <person name="Zhao X."/>
            <person name="Zhong W.Y."/>
            <person name="Peng D.H."/>
            <person name="Ahmad S."/>
            <person name="Lan S."/>
            <person name="Zhang J.S."/>
            <person name="Tsai W.C."/>
            <person name="Van de Peer Y."/>
            <person name="Liu Z.J."/>
        </authorList>
    </citation>
    <scope>NUCLEOTIDE SEQUENCE</scope>
    <source>
        <strain evidence="9">CP</strain>
    </source>
</reference>
<feature type="transmembrane region" description="Helical" evidence="6">
    <location>
        <begin position="178"/>
        <end position="197"/>
    </location>
</feature>
<organism evidence="9 10">
    <name type="scientific">Acorus calamus</name>
    <name type="common">Sweet flag</name>
    <dbReference type="NCBI Taxonomy" id="4465"/>
    <lineage>
        <taxon>Eukaryota</taxon>
        <taxon>Viridiplantae</taxon>
        <taxon>Streptophyta</taxon>
        <taxon>Embryophyta</taxon>
        <taxon>Tracheophyta</taxon>
        <taxon>Spermatophyta</taxon>
        <taxon>Magnoliopsida</taxon>
        <taxon>Liliopsida</taxon>
        <taxon>Acoraceae</taxon>
        <taxon>Acorus</taxon>
    </lineage>
</organism>
<evidence type="ECO:0000256" key="1">
    <source>
        <dbReference type="ARBA" id="ARBA00004141"/>
    </source>
</evidence>
<evidence type="ECO:0000256" key="4">
    <source>
        <dbReference type="ARBA" id="ARBA00022989"/>
    </source>
</evidence>
<evidence type="ECO:0000256" key="7">
    <source>
        <dbReference type="SAM" id="MobiDB-lite"/>
    </source>
</evidence>
<evidence type="ECO:0000256" key="6">
    <source>
        <dbReference type="RuleBase" id="RU363077"/>
    </source>
</evidence>
<feature type="transmembrane region" description="Helical" evidence="6">
    <location>
        <begin position="248"/>
        <end position="266"/>
    </location>
</feature>
<accession>A0AAV9CPS9</accession>
<protein>
    <recommendedName>
        <fullName evidence="6">WAT1-related protein</fullName>
    </recommendedName>
</protein>
<feature type="transmembrane region" description="Helical" evidence="6">
    <location>
        <begin position="209"/>
        <end position="228"/>
    </location>
</feature>
<evidence type="ECO:0000256" key="5">
    <source>
        <dbReference type="ARBA" id="ARBA00023136"/>
    </source>
</evidence>
<dbReference type="InterPro" id="IPR000620">
    <property type="entry name" value="EamA_dom"/>
</dbReference>
<feature type="transmembrane region" description="Helical" evidence="6">
    <location>
        <begin position="273"/>
        <end position="294"/>
    </location>
</feature>
<comment type="subcellular location">
    <subcellularLocation>
        <location evidence="1 6">Membrane</location>
        <topology evidence="1 6">Multi-pass membrane protein</topology>
    </subcellularLocation>
</comment>
<feature type="transmembrane region" description="Helical" evidence="6">
    <location>
        <begin position="136"/>
        <end position="158"/>
    </location>
</feature>
<feature type="domain" description="EamA" evidence="8">
    <location>
        <begin position="179"/>
        <end position="317"/>
    </location>
</feature>
<evidence type="ECO:0000256" key="2">
    <source>
        <dbReference type="ARBA" id="ARBA00007635"/>
    </source>
</evidence>
<feature type="transmembrane region" description="Helical" evidence="6">
    <location>
        <begin position="44"/>
        <end position="65"/>
    </location>
</feature>
<keyword evidence="5 6" id="KW-0472">Membrane</keyword>
<evidence type="ECO:0000256" key="3">
    <source>
        <dbReference type="ARBA" id="ARBA00022692"/>
    </source>
</evidence>
<proteinExistence type="inferred from homology"/>
<evidence type="ECO:0000313" key="10">
    <source>
        <dbReference type="Proteomes" id="UP001180020"/>
    </source>
</evidence>
<comment type="similarity">
    <text evidence="2 6">Belongs to the drug/metabolite transporter (DMT) superfamily. Plant drug/metabolite exporter (P-DME) (TC 2.A.7.4) family.</text>
</comment>
<dbReference type="PANTHER" id="PTHR31218">
    <property type="entry name" value="WAT1-RELATED PROTEIN"/>
    <property type="match status" value="1"/>
</dbReference>
<dbReference type="Pfam" id="PF00892">
    <property type="entry name" value="EamA"/>
    <property type="match status" value="2"/>
</dbReference>
<dbReference type="GO" id="GO:0022857">
    <property type="term" value="F:transmembrane transporter activity"/>
    <property type="evidence" value="ECO:0007669"/>
    <property type="project" value="InterPro"/>
</dbReference>
<feature type="transmembrane region" description="Helical" evidence="6">
    <location>
        <begin position="12"/>
        <end position="32"/>
    </location>
</feature>
<keyword evidence="3 6" id="KW-0812">Transmembrane</keyword>
<name>A0AAV9CPS9_ACOCL</name>
<comment type="caution">
    <text evidence="9">The sequence shown here is derived from an EMBL/GenBank/DDBJ whole genome shotgun (WGS) entry which is preliminary data.</text>
</comment>
<dbReference type="SUPFAM" id="SSF103481">
    <property type="entry name" value="Multidrug resistance efflux transporter EmrE"/>
    <property type="match status" value="2"/>
</dbReference>
<dbReference type="InterPro" id="IPR030184">
    <property type="entry name" value="WAT1-related"/>
</dbReference>
<dbReference type="AlphaFoldDB" id="A0AAV9CPS9"/>
<reference evidence="9" key="2">
    <citation type="submission" date="2023-06" db="EMBL/GenBank/DDBJ databases">
        <authorList>
            <person name="Ma L."/>
            <person name="Liu K.-W."/>
            <person name="Li Z."/>
            <person name="Hsiao Y.-Y."/>
            <person name="Qi Y."/>
            <person name="Fu T."/>
            <person name="Tang G."/>
            <person name="Zhang D."/>
            <person name="Sun W.-H."/>
            <person name="Liu D.-K."/>
            <person name="Li Y."/>
            <person name="Chen G.-Z."/>
            <person name="Liu X.-D."/>
            <person name="Liao X.-Y."/>
            <person name="Jiang Y.-T."/>
            <person name="Yu X."/>
            <person name="Hao Y."/>
            <person name="Huang J."/>
            <person name="Zhao X.-W."/>
            <person name="Ke S."/>
            <person name="Chen Y.-Y."/>
            <person name="Wu W.-L."/>
            <person name="Hsu J.-L."/>
            <person name="Lin Y.-F."/>
            <person name="Huang M.-D."/>
            <person name="Li C.-Y."/>
            <person name="Huang L."/>
            <person name="Wang Z.-W."/>
            <person name="Zhao X."/>
            <person name="Zhong W.-Y."/>
            <person name="Peng D.-H."/>
            <person name="Ahmad S."/>
            <person name="Lan S."/>
            <person name="Zhang J.-S."/>
            <person name="Tsai W.-C."/>
            <person name="Van De Peer Y."/>
            <person name="Liu Z.-J."/>
        </authorList>
    </citation>
    <scope>NUCLEOTIDE SEQUENCE</scope>
    <source>
        <strain evidence="9">CP</strain>
        <tissue evidence="9">Leaves</tissue>
    </source>
</reference>
<dbReference type="GO" id="GO:0016020">
    <property type="term" value="C:membrane"/>
    <property type="evidence" value="ECO:0007669"/>
    <property type="project" value="UniProtKB-SubCell"/>
</dbReference>
<feature type="region of interest" description="Disordered" evidence="7">
    <location>
        <begin position="328"/>
        <end position="353"/>
    </location>
</feature>
<sequence>MGVGVVRRNARDLVPYVAMVAAQAIAATYAILSKIIFAGGTNSTVFIFYQFLAATAFMAPLALIIERKTRPSLTPQILGWMFLLAFIGATMFQLLLSGSLYYISTTTQSAILNLLPAFTYMLSIASRQENADLNRLIGVVKLLGTAVSVSGALTLVLWHGSADHVRLSLPGTAFSDGWFGSLLAALGIISFSTWLILQGPVTHQYPSELTITAMMYFFGAIQTGLFAAFTCHRPSDWILGWNLELLNIIFGGVVNSGIGSFIFVWCDRKKGPLFVAVFSPLMLLLTAVMEMAFLNSPLHLGSAVGAVMIVGGLYLFLWAKSNEESEESVSIGKNDEEEASAPLLLSTPPVEDP</sequence>
<dbReference type="InterPro" id="IPR037185">
    <property type="entry name" value="EmrE-like"/>
</dbReference>
<keyword evidence="4 6" id="KW-1133">Transmembrane helix</keyword>
<keyword evidence="10" id="KW-1185">Reference proteome</keyword>
<dbReference type="EMBL" id="JAUJYO010000018">
    <property type="protein sequence ID" value="KAK1290609.1"/>
    <property type="molecule type" value="Genomic_DNA"/>
</dbReference>
<dbReference type="Proteomes" id="UP001180020">
    <property type="component" value="Unassembled WGS sequence"/>
</dbReference>